<reference evidence="2" key="1">
    <citation type="journal article" date="2022" name="Mol. Ecol. Resour.">
        <title>The genomes of chicory, endive, great burdock and yacon provide insights into Asteraceae palaeo-polyploidization history and plant inulin production.</title>
        <authorList>
            <person name="Fan W."/>
            <person name="Wang S."/>
            <person name="Wang H."/>
            <person name="Wang A."/>
            <person name="Jiang F."/>
            <person name="Liu H."/>
            <person name="Zhao H."/>
            <person name="Xu D."/>
            <person name="Zhang Y."/>
        </authorList>
    </citation>
    <scope>NUCLEOTIDE SEQUENCE [LARGE SCALE GENOMIC DNA]</scope>
    <source>
        <strain evidence="2">cv. Niubang</strain>
    </source>
</reference>
<accession>A0ACB9C351</accession>
<gene>
    <name evidence="1" type="ORF">L6452_17319</name>
</gene>
<comment type="caution">
    <text evidence="1">The sequence shown here is derived from an EMBL/GenBank/DDBJ whole genome shotgun (WGS) entry which is preliminary data.</text>
</comment>
<evidence type="ECO:0000313" key="2">
    <source>
        <dbReference type="Proteomes" id="UP001055879"/>
    </source>
</evidence>
<name>A0ACB9C351_ARCLA</name>
<protein>
    <submittedName>
        <fullName evidence="1">Uncharacterized protein</fullName>
    </submittedName>
</protein>
<reference evidence="1 2" key="2">
    <citation type="journal article" date="2022" name="Mol. Ecol. Resour.">
        <title>The genomes of chicory, endive, great burdock and yacon provide insights into Asteraceae paleo-polyploidization history and plant inulin production.</title>
        <authorList>
            <person name="Fan W."/>
            <person name="Wang S."/>
            <person name="Wang H."/>
            <person name="Wang A."/>
            <person name="Jiang F."/>
            <person name="Liu H."/>
            <person name="Zhao H."/>
            <person name="Xu D."/>
            <person name="Zhang Y."/>
        </authorList>
    </citation>
    <scope>NUCLEOTIDE SEQUENCE [LARGE SCALE GENOMIC DNA]</scope>
    <source>
        <strain evidence="2">cv. Niubang</strain>
    </source>
</reference>
<dbReference type="EMBL" id="CM042051">
    <property type="protein sequence ID" value="KAI3728678.1"/>
    <property type="molecule type" value="Genomic_DNA"/>
</dbReference>
<organism evidence="1 2">
    <name type="scientific">Arctium lappa</name>
    <name type="common">Greater burdock</name>
    <name type="synonym">Lappa major</name>
    <dbReference type="NCBI Taxonomy" id="4217"/>
    <lineage>
        <taxon>Eukaryota</taxon>
        <taxon>Viridiplantae</taxon>
        <taxon>Streptophyta</taxon>
        <taxon>Embryophyta</taxon>
        <taxon>Tracheophyta</taxon>
        <taxon>Spermatophyta</taxon>
        <taxon>Magnoliopsida</taxon>
        <taxon>eudicotyledons</taxon>
        <taxon>Gunneridae</taxon>
        <taxon>Pentapetalae</taxon>
        <taxon>asterids</taxon>
        <taxon>campanulids</taxon>
        <taxon>Asterales</taxon>
        <taxon>Asteraceae</taxon>
        <taxon>Carduoideae</taxon>
        <taxon>Cardueae</taxon>
        <taxon>Arctiinae</taxon>
        <taxon>Arctium</taxon>
    </lineage>
</organism>
<sequence length="90" mass="10272">MAITGKVVREMDIKCDVNFLHQFFNHKPHEMVVITPDIVRRCDLVSGQWGTSGSVISWHFIHDGKMTSAKEMIEVDDDKIVFKVIEGDVL</sequence>
<keyword evidence="2" id="KW-1185">Reference proteome</keyword>
<proteinExistence type="predicted"/>
<evidence type="ECO:0000313" key="1">
    <source>
        <dbReference type="EMBL" id="KAI3728678.1"/>
    </source>
</evidence>
<dbReference type="Proteomes" id="UP001055879">
    <property type="component" value="Linkage Group LG05"/>
</dbReference>